<dbReference type="InterPro" id="IPR036539">
    <property type="entry name" value="Cyt_c_oxidase_su7a_sf"/>
</dbReference>
<dbReference type="SUPFAM" id="SSF81419">
    <property type="entry name" value="Mitochondrial cytochrome c oxidase subunit VIIa"/>
    <property type="match status" value="1"/>
</dbReference>
<dbReference type="GO" id="GO:0002082">
    <property type="term" value="P:regulation of oxidative phosphorylation"/>
    <property type="evidence" value="ECO:0007669"/>
    <property type="project" value="TreeGrafter"/>
</dbReference>
<comment type="similarity">
    <text evidence="2">Belongs to the cytochrome c oxidase VIIa family.</text>
</comment>
<reference evidence="7" key="1">
    <citation type="submission" date="2025-08" db="UniProtKB">
        <authorList>
            <consortium name="Ensembl"/>
        </authorList>
    </citation>
    <scope>IDENTIFICATION</scope>
</reference>
<keyword evidence="6" id="KW-0812">Transmembrane</keyword>
<proteinExistence type="inferred from homology"/>
<dbReference type="AlphaFoldDB" id="A0A3Q1GHJ5"/>
<reference evidence="7" key="2">
    <citation type="submission" date="2025-09" db="UniProtKB">
        <authorList>
            <consortium name="Ensembl"/>
        </authorList>
    </citation>
    <scope>IDENTIFICATION</scope>
</reference>
<evidence type="ECO:0000256" key="6">
    <source>
        <dbReference type="SAM" id="Phobius"/>
    </source>
</evidence>
<name>A0A3Q1GHJ5_9TELE</name>
<evidence type="ECO:0000256" key="4">
    <source>
        <dbReference type="ARBA" id="ARBA00023128"/>
    </source>
</evidence>
<dbReference type="GO" id="GO:0097250">
    <property type="term" value="P:mitochondrial respirasome assembly"/>
    <property type="evidence" value="ECO:0007669"/>
    <property type="project" value="TreeGrafter"/>
</dbReference>
<evidence type="ECO:0000313" key="7">
    <source>
        <dbReference type="Ensembl" id="ENSAPOP00000028934.1"/>
    </source>
</evidence>
<dbReference type="Proteomes" id="UP000257200">
    <property type="component" value="Unplaced"/>
</dbReference>
<evidence type="ECO:0000256" key="5">
    <source>
        <dbReference type="ARBA" id="ARBA00023136"/>
    </source>
</evidence>
<evidence type="ECO:0000256" key="1">
    <source>
        <dbReference type="ARBA" id="ARBA00004273"/>
    </source>
</evidence>
<dbReference type="GO" id="GO:0005743">
    <property type="term" value="C:mitochondrial inner membrane"/>
    <property type="evidence" value="ECO:0007669"/>
    <property type="project" value="UniProtKB-SubCell"/>
</dbReference>
<dbReference type="GO" id="GO:0045277">
    <property type="term" value="C:respiratory chain complex IV"/>
    <property type="evidence" value="ECO:0007669"/>
    <property type="project" value="InterPro"/>
</dbReference>
<dbReference type="InterPro" id="IPR003177">
    <property type="entry name" value="Cytc_oxidase_su7a_met"/>
</dbReference>
<dbReference type="GeneTree" id="ENSGT00940000154815"/>
<dbReference type="STRING" id="80966.ENSAPOP00000028934"/>
<evidence type="ECO:0000313" key="8">
    <source>
        <dbReference type="Proteomes" id="UP000257200"/>
    </source>
</evidence>
<sequence length="110" mass="11881">SAPALFPGFIQSVTLPVHSLVGLHPGVPPVRSPAIFVTPTKLGSEVGSQMEYRAATRVLSKRRLFQVSDSVPVHLKKERIDMLLYRTTLGLRVGGVVSCLVALYVAAQKT</sequence>
<evidence type="ECO:0000256" key="2">
    <source>
        <dbReference type="ARBA" id="ARBA00009331"/>
    </source>
</evidence>
<keyword evidence="6" id="KW-1133">Transmembrane helix</keyword>
<keyword evidence="8" id="KW-1185">Reference proteome</keyword>
<evidence type="ECO:0000256" key="3">
    <source>
        <dbReference type="ARBA" id="ARBA00022792"/>
    </source>
</evidence>
<comment type="subcellular location">
    <subcellularLocation>
        <location evidence="1">Mitochondrion inner membrane</location>
    </subcellularLocation>
</comment>
<dbReference type="Gene3D" id="4.10.91.10">
    <property type="entry name" value="Cytochrome c oxidase, subunit VIIa"/>
    <property type="match status" value="1"/>
</dbReference>
<accession>A0A3Q1GHJ5</accession>
<organism evidence="7 8">
    <name type="scientific">Acanthochromis polyacanthus</name>
    <name type="common">spiny chromis</name>
    <dbReference type="NCBI Taxonomy" id="80966"/>
    <lineage>
        <taxon>Eukaryota</taxon>
        <taxon>Metazoa</taxon>
        <taxon>Chordata</taxon>
        <taxon>Craniata</taxon>
        <taxon>Vertebrata</taxon>
        <taxon>Euteleostomi</taxon>
        <taxon>Actinopterygii</taxon>
        <taxon>Neopterygii</taxon>
        <taxon>Teleostei</taxon>
        <taxon>Neoteleostei</taxon>
        <taxon>Acanthomorphata</taxon>
        <taxon>Ovalentaria</taxon>
        <taxon>Pomacentridae</taxon>
        <taxon>Acanthochromis</taxon>
    </lineage>
</organism>
<dbReference type="InParanoid" id="A0A3Q1GHJ5"/>
<dbReference type="Ensembl" id="ENSAPOT00000019576.1">
    <property type="protein sequence ID" value="ENSAPOP00000028934.1"/>
    <property type="gene ID" value="ENSAPOG00000014593.1"/>
</dbReference>
<protein>
    <submittedName>
        <fullName evidence="7">Cytochrome c oxidase subunit 7A-related protein, mitochondrial-like</fullName>
    </submittedName>
</protein>
<dbReference type="PANTHER" id="PTHR10510:SF2">
    <property type="entry name" value="CYTOCHROME C OXIDASE SUBUNIT 7A-RELATED PROTEIN, MITOCHONDRIAL"/>
    <property type="match status" value="1"/>
</dbReference>
<keyword evidence="5 6" id="KW-0472">Membrane</keyword>
<dbReference type="PANTHER" id="PTHR10510">
    <property type="entry name" value="CYTOCHROME C OXIDASE POLYPEPTIDE 7A"/>
    <property type="match status" value="1"/>
</dbReference>
<keyword evidence="4" id="KW-0496">Mitochondrion</keyword>
<dbReference type="GO" id="GO:0006123">
    <property type="term" value="P:mitochondrial electron transport, cytochrome c to oxygen"/>
    <property type="evidence" value="ECO:0007669"/>
    <property type="project" value="InterPro"/>
</dbReference>
<keyword evidence="3" id="KW-0999">Mitochondrion inner membrane</keyword>
<feature type="transmembrane region" description="Helical" evidence="6">
    <location>
        <begin position="83"/>
        <end position="107"/>
    </location>
</feature>